<dbReference type="Proteomes" id="UP001153334">
    <property type="component" value="Unassembled WGS sequence"/>
</dbReference>
<gene>
    <name evidence="1" type="ORF">ONZ43_g7362</name>
</gene>
<organism evidence="1 2">
    <name type="scientific">Nemania bipapillata</name>
    <dbReference type="NCBI Taxonomy" id="110536"/>
    <lineage>
        <taxon>Eukaryota</taxon>
        <taxon>Fungi</taxon>
        <taxon>Dikarya</taxon>
        <taxon>Ascomycota</taxon>
        <taxon>Pezizomycotina</taxon>
        <taxon>Sordariomycetes</taxon>
        <taxon>Xylariomycetidae</taxon>
        <taxon>Xylariales</taxon>
        <taxon>Xylariaceae</taxon>
        <taxon>Nemania</taxon>
    </lineage>
</organism>
<comment type="caution">
    <text evidence="1">The sequence shown here is derived from an EMBL/GenBank/DDBJ whole genome shotgun (WGS) entry which is preliminary data.</text>
</comment>
<name>A0ACC2HRA8_9PEZI</name>
<proteinExistence type="predicted"/>
<sequence>MSHSKIFFITGCSSGFGNALVQKCLDAGDKVVATSRQPNSLRFANVNEDNYLAVGVDLGCQDSIQSAFDQAIGTFGRVDVVVNNAGIGLCGAFEELTDRDIQSVMDINFMSVVRVTRIALRIMREINSPPGGLIQQITSIAGQCSMPAVSAYCASKWAVEGLTESIAKEMKPEWNIRLTCVEPGGFRTEWAHKNMHFRHPEQILSAYGHLSAEEVMKTMGEQQVGDPVKGAAAIHQLAHMQNPPLRCLLGIGELRIAS</sequence>
<protein>
    <submittedName>
        <fullName evidence="1">Uncharacterized protein</fullName>
    </submittedName>
</protein>
<accession>A0ACC2HRA8</accession>
<evidence type="ECO:0000313" key="2">
    <source>
        <dbReference type="Proteomes" id="UP001153334"/>
    </source>
</evidence>
<keyword evidence="2" id="KW-1185">Reference proteome</keyword>
<evidence type="ECO:0000313" key="1">
    <source>
        <dbReference type="EMBL" id="KAJ8105606.1"/>
    </source>
</evidence>
<reference evidence="1" key="1">
    <citation type="submission" date="2022-11" db="EMBL/GenBank/DDBJ databases">
        <title>Genome Sequence of Nemania bipapillata.</title>
        <authorList>
            <person name="Buettner E."/>
        </authorList>
    </citation>
    <scope>NUCLEOTIDE SEQUENCE</scope>
    <source>
        <strain evidence="1">CP14</strain>
    </source>
</reference>
<dbReference type="EMBL" id="JAPESX010003150">
    <property type="protein sequence ID" value="KAJ8105606.1"/>
    <property type="molecule type" value="Genomic_DNA"/>
</dbReference>